<feature type="compositionally biased region" description="Basic residues" evidence="1">
    <location>
        <begin position="94"/>
        <end position="117"/>
    </location>
</feature>
<accession>A0A8B8XFV7</accession>
<evidence type="ECO:0000313" key="4">
    <source>
        <dbReference type="RefSeq" id="XP_036706800.1"/>
    </source>
</evidence>
<dbReference type="RefSeq" id="XP_036706800.1">
    <property type="nucleotide sequence ID" value="XM_036850905.1"/>
</dbReference>
<dbReference type="InterPro" id="IPR031445">
    <property type="entry name" value="DUF4672"/>
</dbReference>
<feature type="region of interest" description="Disordered" evidence="1">
    <location>
        <begin position="1"/>
        <end position="138"/>
    </location>
</feature>
<dbReference type="OrthoDB" id="9837933at2759"/>
<dbReference type="PANTHER" id="PTHR40143:SF1">
    <property type="match status" value="1"/>
</dbReference>
<dbReference type="KEGG" id="bmus:118894580"/>
<feature type="compositionally biased region" description="Basic and acidic residues" evidence="1">
    <location>
        <begin position="224"/>
        <end position="233"/>
    </location>
</feature>
<dbReference type="GeneID" id="118894580"/>
<proteinExistence type="predicted"/>
<dbReference type="OMA" id="HEDRLQC"/>
<evidence type="ECO:0000313" key="3">
    <source>
        <dbReference type="Proteomes" id="UP000694857"/>
    </source>
</evidence>
<feature type="compositionally biased region" description="Basic and acidic residues" evidence="1">
    <location>
        <begin position="41"/>
        <end position="57"/>
    </location>
</feature>
<organism evidence="3 4">
    <name type="scientific">Balaenoptera musculus</name>
    <name type="common">Blue whale</name>
    <dbReference type="NCBI Taxonomy" id="9771"/>
    <lineage>
        <taxon>Eukaryota</taxon>
        <taxon>Metazoa</taxon>
        <taxon>Chordata</taxon>
        <taxon>Craniata</taxon>
        <taxon>Vertebrata</taxon>
        <taxon>Euteleostomi</taxon>
        <taxon>Mammalia</taxon>
        <taxon>Eutheria</taxon>
        <taxon>Laurasiatheria</taxon>
        <taxon>Artiodactyla</taxon>
        <taxon>Whippomorpha</taxon>
        <taxon>Cetacea</taxon>
        <taxon>Mysticeti</taxon>
        <taxon>Balaenopteridae</taxon>
        <taxon>Balaenoptera</taxon>
    </lineage>
</organism>
<dbReference type="PANTHER" id="PTHR40143">
    <property type="match status" value="1"/>
</dbReference>
<evidence type="ECO:0000313" key="2">
    <source>
        <dbReference type="Ensembl" id="ENSBMSP00010002812.1"/>
    </source>
</evidence>
<gene>
    <name evidence="4" type="primary">LOC118894580</name>
</gene>
<name>A0A8B8XFV7_BALMU</name>
<dbReference type="GeneTree" id="ENSGT00410000029325"/>
<dbReference type="Ensembl" id="ENSBMST00010003105.1">
    <property type="protein sequence ID" value="ENSBMSP00010002812.1"/>
    <property type="gene ID" value="ENSBMSG00010002114.1"/>
</dbReference>
<dbReference type="Proteomes" id="UP000694857">
    <property type="component" value="Chromosome 4"/>
</dbReference>
<evidence type="ECO:0000256" key="1">
    <source>
        <dbReference type="SAM" id="MobiDB-lite"/>
    </source>
</evidence>
<protein>
    <submittedName>
        <fullName evidence="4">Uncharacterized protein LOC118894580</fullName>
    </submittedName>
</protein>
<keyword evidence="3" id="KW-1185">Reference proteome</keyword>
<sequence length="260" mass="28927">MAGVSIVGQKKTLDERGWESPVCIPNHVTDDLGISPDTQDTEDRFHPWENDPLKRSLELSSEPLEGTSGSHVGDVSQDPVRPPVQKRKLDPLPKKHRHLRKVVRTKRMRKSKRKKKVETHCPGILPTPLLPPQSEEDEVVDKKLTLLSAKESDPDLPNEDRLQSQQDEGTCMMHQECQIQPCELSVSQELGPSSPAMTSSASPPLCFGRFLSCVCQTFSRSRKRESPGREGTKQAETGGDAKALRPGLLRVLGKNKVQPH</sequence>
<dbReference type="Pfam" id="PF15716">
    <property type="entry name" value="DUF4672"/>
    <property type="match status" value="1"/>
</dbReference>
<dbReference type="AlphaFoldDB" id="A0A8B8XFV7"/>
<reference evidence="4" key="2">
    <citation type="submission" date="2025-04" db="UniProtKB">
        <authorList>
            <consortium name="RefSeq"/>
        </authorList>
    </citation>
    <scope>IDENTIFICATION</scope>
    <source>
        <tissue evidence="4">Epidermis and Blubber</tissue>
    </source>
</reference>
<reference evidence="2" key="1">
    <citation type="submission" date="2023-09" db="UniProtKB">
        <authorList>
            <consortium name="Ensembl"/>
        </authorList>
    </citation>
    <scope>IDENTIFICATION</scope>
</reference>
<feature type="region of interest" description="Disordered" evidence="1">
    <location>
        <begin position="218"/>
        <end position="260"/>
    </location>
</feature>